<dbReference type="PANTHER" id="PTHR11206">
    <property type="entry name" value="MULTIDRUG RESISTANCE PROTEIN"/>
    <property type="match status" value="1"/>
</dbReference>
<dbReference type="InterPro" id="IPR045069">
    <property type="entry name" value="MATE_euk"/>
</dbReference>
<evidence type="ECO:0000256" key="6">
    <source>
        <dbReference type="SAM" id="MobiDB-lite"/>
    </source>
</evidence>
<gene>
    <name evidence="8" type="ORF">AaE_000449</name>
</gene>
<feature type="transmembrane region" description="Helical" evidence="7">
    <location>
        <begin position="236"/>
        <end position="259"/>
    </location>
</feature>
<feature type="transmembrane region" description="Helical" evidence="7">
    <location>
        <begin position="367"/>
        <end position="387"/>
    </location>
</feature>
<dbReference type="GO" id="GO:0015297">
    <property type="term" value="F:antiporter activity"/>
    <property type="evidence" value="ECO:0007669"/>
    <property type="project" value="InterPro"/>
</dbReference>
<feature type="transmembrane region" description="Helical" evidence="7">
    <location>
        <begin position="332"/>
        <end position="355"/>
    </location>
</feature>
<dbReference type="VEuPathDB" id="FungiDB:H257_08642"/>
<feature type="transmembrane region" description="Helical" evidence="7">
    <location>
        <begin position="211"/>
        <end position="230"/>
    </location>
</feature>
<dbReference type="AlphaFoldDB" id="A0A6A5AZD8"/>
<feature type="transmembrane region" description="Helical" evidence="7">
    <location>
        <begin position="96"/>
        <end position="118"/>
    </location>
</feature>
<evidence type="ECO:0000313" key="9">
    <source>
        <dbReference type="Proteomes" id="UP000469452"/>
    </source>
</evidence>
<evidence type="ECO:0000313" key="8">
    <source>
        <dbReference type="EMBL" id="KAF0775851.1"/>
    </source>
</evidence>
<evidence type="ECO:0000256" key="1">
    <source>
        <dbReference type="ARBA" id="ARBA00004141"/>
    </source>
</evidence>
<dbReference type="Pfam" id="PF01554">
    <property type="entry name" value="MatE"/>
    <property type="match status" value="2"/>
</dbReference>
<dbReference type="CDD" id="cd13132">
    <property type="entry name" value="MATE_eukaryotic"/>
    <property type="match status" value="1"/>
</dbReference>
<accession>A0A6A5AZD8</accession>
<evidence type="ECO:0000256" key="7">
    <source>
        <dbReference type="SAM" id="Phobius"/>
    </source>
</evidence>
<protein>
    <recommendedName>
        <fullName evidence="10">MATE efflux family protein</fullName>
    </recommendedName>
</protein>
<reference evidence="8 9" key="1">
    <citation type="submission" date="2019-06" db="EMBL/GenBank/DDBJ databases">
        <title>Genomics analysis of Aphanomyces spp. identifies a new class of oomycete effector associated with host adaptation.</title>
        <authorList>
            <person name="Gaulin E."/>
        </authorList>
    </citation>
    <scope>NUCLEOTIDE SEQUENCE [LARGE SCALE GENOMIC DNA]</scope>
    <source>
        <strain evidence="8 9">E</strain>
    </source>
</reference>
<feature type="transmembrane region" description="Helical" evidence="7">
    <location>
        <begin position="60"/>
        <end position="84"/>
    </location>
</feature>
<comment type="caution">
    <text evidence="8">The sequence shown here is derived from an EMBL/GenBank/DDBJ whole genome shotgun (WGS) entry which is preliminary data.</text>
</comment>
<dbReference type="Proteomes" id="UP000469452">
    <property type="component" value="Unassembled WGS sequence"/>
</dbReference>
<keyword evidence="4 7" id="KW-1133">Transmembrane helix</keyword>
<evidence type="ECO:0000256" key="3">
    <source>
        <dbReference type="ARBA" id="ARBA00022692"/>
    </source>
</evidence>
<dbReference type="GO" id="GO:0042910">
    <property type="term" value="F:xenobiotic transmembrane transporter activity"/>
    <property type="evidence" value="ECO:0007669"/>
    <property type="project" value="InterPro"/>
</dbReference>
<keyword evidence="5 7" id="KW-0472">Membrane</keyword>
<comment type="similarity">
    <text evidence="2">Belongs to the multi antimicrobial extrusion (MATE) (TC 2.A.66.1) family.</text>
</comment>
<feature type="transmembrane region" description="Helical" evidence="7">
    <location>
        <begin position="182"/>
        <end position="199"/>
    </location>
</feature>
<organism evidence="8 9">
    <name type="scientific">Aphanomyces astaci</name>
    <name type="common">Crayfish plague agent</name>
    <dbReference type="NCBI Taxonomy" id="112090"/>
    <lineage>
        <taxon>Eukaryota</taxon>
        <taxon>Sar</taxon>
        <taxon>Stramenopiles</taxon>
        <taxon>Oomycota</taxon>
        <taxon>Saprolegniomycetes</taxon>
        <taxon>Saprolegniales</taxon>
        <taxon>Verrucalvaceae</taxon>
        <taxon>Aphanomyces</taxon>
    </lineage>
</organism>
<dbReference type="GO" id="GO:1990961">
    <property type="term" value="P:xenobiotic detoxification by transmembrane export across the plasma membrane"/>
    <property type="evidence" value="ECO:0007669"/>
    <property type="project" value="InterPro"/>
</dbReference>
<comment type="subcellular location">
    <subcellularLocation>
        <location evidence="1">Membrane</location>
        <topology evidence="1">Multi-pass membrane protein</topology>
    </subcellularLocation>
</comment>
<dbReference type="InterPro" id="IPR002528">
    <property type="entry name" value="MATE_fam"/>
</dbReference>
<dbReference type="GO" id="GO:0016020">
    <property type="term" value="C:membrane"/>
    <property type="evidence" value="ECO:0007669"/>
    <property type="project" value="UniProtKB-SubCell"/>
</dbReference>
<feature type="region of interest" description="Disordered" evidence="6">
    <location>
        <begin position="1"/>
        <end position="24"/>
    </location>
</feature>
<feature type="transmembrane region" description="Helical" evidence="7">
    <location>
        <begin position="407"/>
        <end position="426"/>
    </location>
</feature>
<sequence length="515" mass="55450">MDNTVVHSPLSPLAHGPTTSPTVGFVRVPTPDSKGNTIDMESTAPVETPTTLWKEVKANFVLAFPLILSSGLMFIPFTTSTVLIGHMDLDVTSAYIAASSLSGLVMSLTGVSVVIGLLSALDTLCPQAVGAGKLHHLGMYFQSGLIVMSLACIPIFILNWNVEAILIALNQEHEIAALAGEFNKYAILGLPGFILYELMQKGLQAQGIVTQMVWISAIDNVLNIGLGYWLGYHTSFGFVGVALGRTICYNLLPVFAYMYMLWNPVHKLWWPENHSWMAQWQTAWKHIPEFLKLGVPGMIMTMVEQLAFDAASITVGWLPSAVLSLAVHNVLLTINVIVYSISIGVGTACCIRLGNALGANEPNRARVISNASLGATVGIVLVVAAVFVASHRYVPGLFLNDPDAIEAFQGVVAIFAGFIVVDGLNSTSQSILRGMGQLTIGAIVNAVAFYVVGLPLVGLFAFQFEWGLQGTWLGLSVGLTLGVGAYLVIIYRSDWQARADEAILRNEDEKDDIVE</sequence>
<keyword evidence="3 7" id="KW-0812">Transmembrane</keyword>
<evidence type="ECO:0008006" key="10">
    <source>
        <dbReference type="Google" id="ProtNLM"/>
    </source>
</evidence>
<feature type="transmembrane region" description="Helical" evidence="7">
    <location>
        <begin position="438"/>
        <end position="464"/>
    </location>
</feature>
<dbReference type="EMBL" id="VJMI01000908">
    <property type="protein sequence ID" value="KAF0775851.1"/>
    <property type="molecule type" value="Genomic_DNA"/>
</dbReference>
<evidence type="ECO:0000256" key="4">
    <source>
        <dbReference type="ARBA" id="ARBA00022989"/>
    </source>
</evidence>
<evidence type="ECO:0000256" key="2">
    <source>
        <dbReference type="ARBA" id="ARBA00010199"/>
    </source>
</evidence>
<evidence type="ECO:0000256" key="5">
    <source>
        <dbReference type="ARBA" id="ARBA00023136"/>
    </source>
</evidence>
<dbReference type="NCBIfam" id="TIGR00797">
    <property type="entry name" value="matE"/>
    <property type="match status" value="1"/>
</dbReference>
<feature type="transmembrane region" description="Helical" evidence="7">
    <location>
        <begin position="139"/>
        <end position="162"/>
    </location>
</feature>
<feature type="transmembrane region" description="Helical" evidence="7">
    <location>
        <begin position="470"/>
        <end position="491"/>
    </location>
</feature>
<name>A0A6A5AZD8_APHAT</name>
<proteinExistence type="inferred from homology"/>